<evidence type="ECO:0000313" key="4">
    <source>
        <dbReference type="Proteomes" id="UP000799777"/>
    </source>
</evidence>
<evidence type="ECO:0000313" key="3">
    <source>
        <dbReference type="EMBL" id="KAF2035252.1"/>
    </source>
</evidence>
<feature type="compositionally biased region" description="Pro residues" evidence="1">
    <location>
        <begin position="147"/>
        <end position="157"/>
    </location>
</feature>
<evidence type="ECO:0000259" key="2">
    <source>
        <dbReference type="Pfam" id="PF20411"/>
    </source>
</evidence>
<reference evidence="3" key="1">
    <citation type="journal article" date="2020" name="Stud. Mycol.">
        <title>101 Dothideomycetes genomes: a test case for predicting lifestyles and emergence of pathogens.</title>
        <authorList>
            <person name="Haridas S."/>
            <person name="Albert R."/>
            <person name="Binder M."/>
            <person name="Bloem J."/>
            <person name="Labutti K."/>
            <person name="Salamov A."/>
            <person name="Andreopoulos B."/>
            <person name="Baker S."/>
            <person name="Barry K."/>
            <person name="Bills G."/>
            <person name="Bluhm B."/>
            <person name="Cannon C."/>
            <person name="Castanera R."/>
            <person name="Culley D."/>
            <person name="Daum C."/>
            <person name="Ezra D."/>
            <person name="Gonzalez J."/>
            <person name="Henrissat B."/>
            <person name="Kuo A."/>
            <person name="Liang C."/>
            <person name="Lipzen A."/>
            <person name="Lutzoni F."/>
            <person name="Magnuson J."/>
            <person name="Mondo S."/>
            <person name="Nolan M."/>
            <person name="Ohm R."/>
            <person name="Pangilinan J."/>
            <person name="Park H.-J."/>
            <person name="Ramirez L."/>
            <person name="Alfaro M."/>
            <person name="Sun H."/>
            <person name="Tritt A."/>
            <person name="Yoshinaga Y."/>
            <person name="Zwiers L.-H."/>
            <person name="Turgeon B."/>
            <person name="Goodwin S."/>
            <person name="Spatafora J."/>
            <person name="Crous P."/>
            <person name="Grigoriev I."/>
        </authorList>
    </citation>
    <scope>NUCLEOTIDE SEQUENCE</scope>
    <source>
        <strain evidence="3">CBS 110217</strain>
    </source>
</reference>
<feature type="region of interest" description="Disordered" evidence="1">
    <location>
        <begin position="104"/>
        <end position="161"/>
    </location>
</feature>
<dbReference type="Pfam" id="PF20411">
    <property type="entry name" value="DUF6697"/>
    <property type="match status" value="1"/>
</dbReference>
<dbReference type="InterPro" id="IPR046520">
    <property type="entry name" value="DUF6697"/>
</dbReference>
<keyword evidence="4" id="KW-1185">Reference proteome</keyword>
<sequence>MNDTRLNPTATSYAPGLPSDSNMLGQVSAPPSPYLEARVVSLEQGHLDLWSDMDSLTEMYHNLCSSVDKLKRGGWPVTVGPFQEQDLNESHQHAMNFKQELEQLSREVRESVDGDADPSDGQHYSTTTPNNPLVTDGPVDTLAPSQIPAPEPSPPSSPVTIVPQDLPVDQLSLTAWNPHYLTTLEPLSATSKIPTAEKMVTFHPAFLEQHLGGIDWSPGLRYVVNDPACFLKNRTYYLLDTDTDPYLPEKPGEHGAKLTAFFNESPEDKFGELPGGLTSYEDVPMFVAQKDSQGRTRYAYFGNYTQSRWSDKLDYDTMMARVPQHVKEYWATELTSSVRQDWVTKELKNHFFKKPEYEGRIFAAPEADTTTVTSEVEIKLNDKMARDVQKYVDQLRDWEREAKMKTAMIKKQFVLDAFDAADADDPPALRLWWEYLQCVDWRKDFYDLLVTIQSRKPDQFLK</sequence>
<evidence type="ECO:0000256" key="1">
    <source>
        <dbReference type="SAM" id="MobiDB-lite"/>
    </source>
</evidence>
<feature type="compositionally biased region" description="Polar residues" evidence="1">
    <location>
        <begin position="1"/>
        <end position="12"/>
    </location>
</feature>
<dbReference type="EMBL" id="ML978158">
    <property type="protein sequence ID" value="KAF2035252.1"/>
    <property type="molecule type" value="Genomic_DNA"/>
</dbReference>
<accession>A0A9P4LSZ8</accession>
<proteinExistence type="predicted"/>
<feature type="domain" description="DUF6697" evidence="2">
    <location>
        <begin position="201"/>
        <end position="450"/>
    </location>
</feature>
<dbReference type="OrthoDB" id="5427977at2759"/>
<comment type="caution">
    <text evidence="3">The sequence shown here is derived from an EMBL/GenBank/DDBJ whole genome shotgun (WGS) entry which is preliminary data.</text>
</comment>
<feature type="region of interest" description="Disordered" evidence="1">
    <location>
        <begin position="1"/>
        <end position="29"/>
    </location>
</feature>
<organism evidence="3 4">
    <name type="scientific">Setomelanomma holmii</name>
    <dbReference type="NCBI Taxonomy" id="210430"/>
    <lineage>
        <taxon>Eukaryota</taxon>
        <taxon>Fungi</taxon>
        <taxon>Dikarya</taxon>
        <taxon>Ascomycota</taxon>
        <taxon>Pezizomycotina</taxon>
        <taxon>Dothideomycetes</taxon>
        <taxon>Pleosporomycetidae</taxon>
        <taxon>Pleosporales</taxon>
        <taxon>Pleosporineae</taxon>
        <taxon>Phaeosphaeriaceae</taxon>
        <taxon>Setomelanomma</taxon>
    </lineage>
</organism>
<gene>
    <name evidence="3" type="ORF">EK21DRAFT_54977</name>
</gene>
<dbReference type="Proteomes" id="UP000799777">
    <property type="component" value="Unassembled WGS sequence"/>
</dbReference>
<feature type="compositionally biased region" description="Polar residues" evidence="1">
    <location>
        <begin position="122"/>
        <end position="133"/>
    </location>
</feature>
<dbReference type="AlphaFoldDB" id="A0A9P4LSZ8"/>
<protein>
    <recommendedName>
        <fullName evidence="2">DUF6697 domain-containing protein</fullName>
    </recommendedName>
</protein>
<name>A0A9P4LSZ8_9PLEO</name>